<evidence type="ECO:0000256" key="3">
    <source>
        <dbReference type="ARBA" id="ARBA00022722"/>
    </source>
</evidence>
<dbReference type="AlphaFoldDB" id="A0A7W1T7F8"/>
<keyword evidence="6" id="KW-0694">RNA-binding</keyword>
<evidence type="ECO:0000313" key="8">
    <source>
        <dbReference type="EMBL" id="MBA3926804.1"/>
    </source>
</evidence>
<sequence length="62" mass="6949">MPITPKKMARISKKNGFKHIRTQGSHMFFKNPVSNRATTVPYHSKTLGKGLEQAILKQAGLK</sequence>
<keyword evidence="5" id="KW-0378">Hydrolase</keyword>
<evidence type="ECO:0000256" key="7">
    <source>
        <dbReference type="ARBA" id="ARBA00023016"/>
    </source>
</evidence>
<keyword evidence="2" id="KW-1277">Toxin-antitoxin system</keyword>
<evidence type="ECO:0000313" key="9">
    <source>
        <dbReference type="Proteomes" id="UP000548787"/>
    </source>
</evidence>
<keyword evidence="4" id="KW-0255">Endonuclease</keyword>
<evidence type="ECO:0000256" key="1">
    <source>
        <dbReference type="ARBA" id="ARBA00006620"/>
    </source>
</evidence>
<keyword evidence="9" id="KW-1185">Reference proteome</keyword>
<organism evidence="8 9">
    <name type="scientific">Listeria rustica</name>
    <dbReference type="NCBI Taxonomy" id="2713503"/>
    <lineage>
        <taxon>Bacteria</taxon>
        <taxon>Bacillati</taxon>
        <taxon>Bacillota</taxon>
        <taxon>Bacilli</taxon>
        <taxon>Bacillales</taxon>
        <taxon>Listeriaceae</taxon>
        <taxon>Listeria</taxon>
    </lineage>
</organism>
<dbReference type="Pfam" id="PF07927">
    <property type="entry name" value="HicA_toxin"/>
    <property type="match status" value="1"/>
</dbReference>
<comment type="similarity">
    <text evidence="1">Belongs to the HicA mRNA interferase family.</text>
</comment>
<protein>
    <submittedName>
        <fullName evidence="8">Type II toxin-antitoxin system HicA family toxin</fullName>
    </submittedName>
</protein>
<keyword evidence="7" id="KW-0346">Stress response</keyword>
<dbReference type="Gene3D" id="3.30.920.30">
    <property type="entry name" value="Hypothetical protein"/>
    <property type="match status" value="1"/>
</dbReference>
<dbReference type="EMBL" id="JABJVM010000010">
    <property type="protein sequence ID" value="MBA3926804.1"/>
    <property type="molecule type" value="Genomic_DNA"/>
</dbReference>
<accession>A0A7W1T7F8</accession>
<gene>
    <name evidence="8" type="ORF">HPK16_10665</name>
</gene>
<dbReference type="GO" id="GO:0003729">
    <property type="term" value="F:mRNA binding"/>
    <property type="evidence" value="ECO:0007669"/>
    <property type="project" value="InterPro"/>
</dbReference>
<evidence type="ECO:0000256" key="4">
    <source>
        <dbReference type="ARBA" id="ARBA00022759"/>
    </source>
</evidence>
<dbReference type="GO" id="GO:0016787">
    <property type="term" value="F:hydrolase activity"/>
    <property type="evidence" value="ECO:0007669"/>
    <property type="project" value="UniProtKB-KW"/>
</dbReference>
<evidence type="ECO:0000256" key="5">
    <source>
        <dbReference type="ARBA" id="ARBA00022801"/>
    </source>
</evidence>
<name>A0A7W1T7F8_9LIST</name>
<keyword evidence="3" id="KW-0540">Nuclease</keyword>
<comment type="caution">
    <text evidence="8">The sequence shown here is derived from an EMBL/GenBank/DDBJ whole genome shotgun (WGS) entry which is preliminary data.</text>
</comment>
<dbReference type="InterPro" id="IPR038570">
    <property type="entry name" value="HicA_sf"/>
</dbReference>
<dbReference type="SUPFAM" id="SSF54786">
    <property type="entry name" value="YcfA/nrd intein domain"/>
    <property type="match status" value="1"/>
</dbReference>
<evidence type="ECO:0000256" key="2">
    <source>
        <dbReference type="ARBA" id="ARBA00022649"/>
    </source>
</evidence>
<reference evidence="8 9" key="2">
    <citation type="submission" date="2020-08" db="EMBL/GenBank/DDBJ databases">
        <title>Listeria ohnekaius sp. nov. and Listeria portnoyii sp. nov. isolated from non-agricultural and natural environments.</title>
        <authorList>
            <person name="Weller D."/>
            <person name="Belias A.M."/>
            <person name="Liao J."/>
            <person name="Guo S."/>
            <person name="Orsi R.H."/>
            <person name="Wiedmann M."/>
        </authorList>
    </citation>
    <scope>NUCLEOTIDE SEQUENCE [LARGE SCALE GENOMIC DNA]</scope>
    <source>
        <strain evidence="8 9">FSL W9-0585</strain>
    </source>
</reference>
<reference evidence="8 9" key="1">
    <citation type="submission" date="2020-05" db="EMBL/GenBank/DDBJ databases">
        <authorList>
            <person name="Carlin C.R."/>
        </authorList>
    </citation>
    <scope>NUCLEOTIDE SEQUENCE [LARGE SCALE GENOMIC DNA]</scope>
    <source>
        <strain evidence="8 9">FSL W9-0585</strain>
    </source>
</reference>
<evidence type="ECO:0000256" key="6">
    <source>
        <dbReference type="ARBA" id="ARBA00022884"/>
    </source>
</evidence>
<proteinExistence type="inferred from homology"/>
<dbReference type="InterPro" id="IPR012933">
    <property type="entry name" value="HicA_mRNA_interferase"/>
</dbReference>
<dbReference type="GO" id="GO:0004519">
    <property type="term" value="F:endonuclease activity"/>
    <property type="evidence" value="ECO:0007669"/>
    <property type="project" value="UniProtKB-KW"/>
</dbReference>
<dbReference type="Proteomes" id="UP000548787">
    <property type="component" value="Unassembled WGS sequence"/>
</dbReference>